<dbReference type="GO" id="GO:0003677">
    <property type="term" value="F:DNA binding"/>
    <property type="evidence" value="ECO:0007669"/>
    <property type="project" value="InterPro"/>
</dbReference>
<dbReference type="GO" id="GO:0032259">
    <property type="term" value="P:methylation"/>
    <property type="evidence" value="ECO:0007669"/>
    <property type="project" value="UniProtKB-KW"/>
</dbReference>
<dbReference type="InterPro" id="IPR029063">
    <property type="entry name" value="SAM-dependent_MTases_sf"/>
</dbReference>
<dbReference type="InterPro" id="IPR002941">
    <property type="entry name" value="DNA_methylase_N4/N6"/>
</dbReference>
<feature type="domain" description="DNA methylase N-4/N-6" evidence="5">
    <location>
        <begin position="27"/>
        <end position="240"/>
    </location>
</feature>
<evidence type="ECO:0000256" key="4">
    <source>
        <dbReference type="ARBA" id="ARBA00022747"/>
    </source>
</evidence>
<keyword evidence="3" id="KW-0949">S-adenosyl-L-methionine</keyword>
<dbReference type="OrthoDB" id="9800801at2"/>
<dbReference type="RefSeq" id="WP_155701132.1">
    <property type="nucleotide sequence ID" value="NZ_CP034235.1"/>
</dbReference>
<dbReference type="GO" id="GO:0008170">
    <property type="term" value="F:N-methyltransferase activity"/>
    <property type="evidence" value="ECO:0007669"/>
    <property type="project" value="InterPro"/>
</dbReference>
<dbReference type="AlphaFoldDB" id="A0A6B8RK21"/>
<evidence type="ECO:0000313" key="7">
    <source>
        <dbReference type="Proteomes" id="UP000426246"/>
    </source>
</evidence>
<evidence type="ECO:0000256" key="3">
    <source>
        <dbReference type="ARBA" id="ARBA00022691"/>
    </source>
</evidence>
<dbReference type="EMBL" id="CP034235">
    <property type="protein sequence ID" value="QGQ96094.1"/>
    <property type="molecule type" value="Genomic_DNA"/>
</dbReference>
<dbReference type="KEGG" id="ppsc:EHS13_15035"/>
<organism evidence="6 7">
    <name type="scientific">Paenibacillus psychroresistens</name>
    <dbReference type="NCBI Taxonomy" id="1778678"/>
    <lineage>
        <taxon>Bacteria</taxon>
        <taxon>Bacillati</taxon>
        <taxon>Bacillota</taxon>
        <taxon>Bacilli</taxon>
        <taxon>Bacillales</taxon>
        <taxon>Paenibacillaceae</taxon>
        <taxon>Paenibacillus</taxon>
    </lineage>
</organism>
<proteinExistence type="predicted"/>
<name>A0A6B8RK21_9BACL</name>
<evidence type="ECO:0000313" key="6">
    <source>
        <dbReference type="EMBL" id="QGQ96094.1"/>
    </source>
</evidence>
<dbReference type="Proteomes" id="UP000426246">
    <property type="component" value="Chromosome"/>
</dbReference>
<dbReference type="InterPro" id="IPR002295">
    <property type="entry name" value="N4/N6-MTase_EcoPI_Mod-like"/>
</dbReference>
<gene>
    <name evidence="6" type="ORF">EHS13_15035</name>
</gene>
<keyword evidence="1 6" id="KW-0489">Methyltransferase</keyword>
<dbReference type="Gene3D" id="3.40.50.150">
    <property type="entry name" value="Vaccinia Virus protein VP39"/>
    <property type="match status" value="1"/>
</dbReference>
<dbReference type="SUPFAM" id="SSF53335">
    <property type="entry name" value="S-adenosyl-L-methionine-dependent methyltransferases"/>
    <property type="match status" value="1"/>
</dbReference>
<reference evidence="7" key="1">
    <citation type="submission" date="2018-11" db="EMBL/GenBank/DDBJ databases">
        <title>Complete genome sequence of Paenibacillus sp. ML311-T8.</title>
        <authorList>
            <person name="Nam Y.-D."/>
            <person name="Kang J."/>
            <person name="Chung W.-H."/>
            <person name="Park Y.S."/>
        </authorList>
    </citation>
    <scope>NUCLEOTIDE SEQUENCE [LARGE SCALE GENOMIC DNA]</scope>
    <source>
        <strain evidence="7">ML311-T8</strain>
    </source>
</reference>
<dbReference type="GO" id="GO:0005737">
    <property type="term" value="C:cytoplasm"/>
    <property type="evidence" value="ECO:0007669"/>
    <property type="project" value="TreeGrafter"/>
</dbReference>
<dbReference type="PANTHER" id="PTHR13370:SF24">
    <property type="entry name" value="TYPE III RESTRICTION-MODIFICATION ENZYME STYLTI MOD SUBUNIT"/>
    <property type="match status" value="1"/>
</dbReference>
<keyword evidence="2 6" id="KW-0808">Transferase</keyword>
<accession>A0A6B8RK21</accession>
<dbReference type="GO" id="GO:0009307">
    <property type="term" value="P:DNA restriction-modification system"/>
    <property type="evidence" value="ECO:0007669"/>
    <property type="project" value="UniProtKB-KW"/>
</dbReference>
<keyword evidence="7" id="KW-1185">Reference proteome</keyword>
<dbReference type="PRINTS" id="PR00506">
    <property type="entry name" value="D21N6MTFRASE"/>
</dbReference>
<keyword evidence="4" id="KW-0680">Restriction system</keyword>
<evidence type="ECO:0000259" key="5">
    <source>
        <dbReference type="Pfam" id="PF01555"/>
    </source>
</evidence>
<dbReference type="PANTHER" id="PTHR13370">
    <property type="entry name" value="RNA METHYLASE-RELATED"/>
    <property type="match status" value="1"/>
</dbReference>
<dbReference type="Pfam" id="PF01555">
    <property type="entry name" value="N6_N4_Mtase"/>
    <property type="match status" value="1"/>
</dbReference>
<evidence type="ECO:0000256" key="1">
    <source>
        <dbReference type="ARBA" id="ARBA00022603"/>
    </source>
</evidence>
<evidence type="ECO:0000256" key="2">
    <source>
        <dbReference type="ARBA" id="ARBA00022679"/>
    </source>
</evidence>
<protein>
    <submittedName>
        <fullName evidence="6">Site-specific DNA-methyltransferase</fullName>
    </submittedName>
</protein>
<sequence length="385" mass="44391">MDKLLFCGENLTIMTDLIENGYENKFKLIYFDGPFNSGRIFAIETPELGVNLIQSTNELETMNQYLNPSLYVDEYKKRFLLAKKLLREDGVLVVQNSNKEVHAIKIALDEAFGRKNFLNEYIWKFANESSSLDHTEYNHHNHEAILFYRNTFTEVKKKININHTVWDDVGMYEELFLENTNYPSQKPEKLIRRILEMTANKGDLIGDFYCGSGTTVVVAEKLGLNWVASDINLQAVSLTKSRLSNAGVEVEVIFLETDDIAVIKVPVIDKNGISTTMTTEIEKPKIVEIDGEIKLIVSNPFEWILHNIQHVEKKDEEYIFDWTNICKKIDYIIKKIGDDWIIRIEDNGNHRLAHDIFGHPYKLMKSSGYEIQNGSPLELRVESSP</sequence>